<dbReference type="GO" id="GO:0005524">
    <property type="term" value="F:ATP binding"/>
    <property type="evidence" value="ECO:0007669"/>
    <property type="project" value="UniProtKB-KW"/>
</dbReference>
<name>A0A835AID4_9POAL</name>
<evidence type="ECO:0000256" key="1">
    <source>
        <dbReference type="ARBA" id="ARBA00012513"/>
    </source>
</evidence>
<keyword evidence="5" id="KW-0418">Kinase</keyword>
<dbReference type="InterPro" id="IPR011009">
    <property type="entry name" value="Kinase-like_dom_sf"/>
</dbReference>
<dbReference type="OrthoDB" id="694080at2759"/>
<dbReference type="SUPFAM" id="SSF56112">
    <property type="entry name" value="Protein kinase-like (PK-like)"/>
    <property type="match status" value="1"/>
</dbReference>
<dbReference type="GO" id="GO:0004674">
    <property type="term" value="F:protein serine/threonine kinase activity"/>
    <property type="evidence" value="ECO:0007669"/>
    <property type="project" value="UniProtKB-KW"/>
</dbReference>
<feature type="domain" description="Protein kinase" evidence="9">
    <location>
        <begin position="1"/>
        <end position="198"/>
    </location>
</feature>
<keyword evidence="11" id="KW-1185">Reference proteome</keyword>
<comment type="catalytic activity">
    <reaction evidence="7">
        <text>L-threonyl-[protein] + ATP = O-phospho-L-threonyl-[protein] + ADP + H(+)</text>
        <dbReference type="Rhea" id="RHEA:46608"/>
        <dbReference type="Rhea" id="RHEA-COMP:11060"/>
        <dbReference type="Rhea" id="RHEA-COMP:11605"/>
        <dbReference type="ChEBI" id="CHEBI:15378"/>
        <dbReference type="ChEBI" id="CHEBI:30013"/>
        <dbReference type="ChEBI" id="CHEBI:30616"/>
        <dbReference type="ChEBI" id="CHEBI:61977"/>
        <dbReference type="ChEBI" id="CHEBI:456216"/>
        <dbReference type="EC" id="2.7.11.1"/>
    </reaction>
</comment>
<organism evidence="10 11">
    <name type="scientific">Digitaria exilis</name>
    <dbReference type="NCBI Taxonomy" id="1010633"/>
    <lineage>
        <taxon>Eukaryota</taxon>
        <taxon>Viridiplantae</taxon>
        <taxon>Streptophyta</taxon>
        <taxon>Embryophyta</taxon>
        <taxon>Tracheophyta</taxon>
        <taxon>Spermatophyta</taxon>
        <taxon>Magnoliopsida</taxon>
        <taxon>Liliopsida</taxon>
        <taxon>Poales</taxon>
        <taxon>Poaceae</taxon>
        <taxon>PACMAD clade</taxon>
        <taxon>Panicoideae</taxon>
        <taxon>Panicodae</taxon>
        <taxon>Paniceae</taxon>
        <taxon>Anthephorinae</taxon>
        <taxon>Digitaria</taxon>
    </lineage>
</organism>
<dbReference type="PANTHER" id="PTHR45707">
    <property type="entry name" value="C2 CALCIUM/LIPID-BINDING PLANT PHOSPHORIBOSYLTRANSFERASE FAMILY PROTEIN"/>
    <property type="match status" value="1"/>
</dbReference>
<dbReference type="Proteomes" id="UP000636709">
    <property type="component" value="Unassembled WGS sequence"/>
</dbReference>
<dbReference type="EMBL" id="JACEFO010002453">
    <property type="protein sequence ID" value="KAF8659714.1"/>
    <property type="molecule type" value="Genomic_DNA"/>
</dbReference>
<evidence type="ECO:0000313" key="10">
    <source>
        <dbReference type="EMBL" id="KAF8659714.1"/>
    </source>
</evidence>
<dbReference type="AlphaFoldDB" id="A0A835AID4"/>
<comment type="catalytic activity">
    <reaction evidence="8">
        <text>L-seryl-[protein] + ATP = O-phospho-L-seryl-[protein] + ADP + H(+)</text>
        <dbReference type="Rhea" id="RHEA:17989"/>
        <dbReference type="Rhea" id="RHEA-COMP:9863"/>
        <dbReference type="Rhea" id="RHEA-COMP:11604"/>
        <dbReference type="ChEBI" id="CHEBI:15378"/>
        <dbReference type="ChEBI" id="CHEBI:29999"/>
        <dbReference type="ChEBI" id="CHEBI:30616"/>
        <dbReference type="ChEBI" id="CHEBI:83421"/>
        <dbReference type="ChEBI" id="CHEBI:456216"/>
        <dbReference type="EC" id="2.7.11.1"/>
    </reaction>
</comment>
<evidence type="ECO:0000256" key="3">
    <source>
        <dbReference type="ARBA" id="ARBA00022679"/>
    </source>
</evidence>
<evidence type="ECO:0000313" key="11">
    <source>
        <dbReference type="Proteomes" id="UP000636709"/>
    </source>
</evidence>
<dbReference type="SMART" id="SM00220">
    <property type="entry name" value="S_TKc"/>
    <property type="match status" value="1"/>
</dbReference>
<dbReference type="PROSITE" id="PS50011">
    <property type="entry name" value="PROTEIN_KINASE_DOM"/>
    <property type="match status" value="1"/>
</dbReference>
<dbReference type="Gene3D" id="1.10.510.10">
    <property type="entry name" value="Transferase(Phosphotransferase) domain 1"/>
    <property type="match status" value="1"/>
</dbReference>
<evidence type="ECO:0000256" key="4">
    <source>
        <dbReference type="ARBA" id="ARBA00022741"/>
    </source>
</evidence>
<proteinExistence type="predicted"/>
<evidence type="ECO:0000256" key="8">
    <source>
        <dbReference type="ARBA" id="ARBA00048679"/>
    </source>
</evidence>
<sequence length="221" mass="25672">MRNGNLRQHLSDRILNEELTWDKRYKIIKGICLGLDYLHDHDPPIIHMDLKPENILLDDNMNPKIADFGQSRVLARDKTQTKAKKIGGTRGYMPPEFMKDGIISKEFDIFSFGVVIIEIVTGHKDYADMEFSEFVEHVGKLIETMNCINRMKGHTSELEINHQEIRNCIEIGLCCVDPKRTERPRIFKIAMMLDDPELVRSPSNKVHLIIFLSLWISPRKE</sequence>
<accession>A0A835AID4</accession>
<evidence type="ECO:0000256" key="2">
    <source>
        <dbReference type="ARBA" id="ARBA00022527"/>
    </source>
</evidence>
<dbReference type="InterPro" id="IPR008271">
    <property type="entry name" value="Ser/Thr_kinase_AS"/>
</dbReference>
<dbReference type="PROSITE" id="PS00108">
    <property type="entry name" value="PROTEIN_KINASE_ST"/>
    <property type="match status" value="1"/>
</dbReference>
<dbReference type="EC" id="2.7.11.1" evidence="1"/>
<reference evidence="10" key="1">
    <citation type="submission" date="2020-07" db="EMBL/GenBank/DDBJ databases">
        <title>Genome sequence and genetic diversity analysis of an under-domesticated orphan crop, white fonio (Digitaria exilis).</title>
        <authorList>
            <person name="Bennetzen J.L."/>
            <person name="Chen S."/>
            <person name="Ma X."/>
            <person name="Wang X."/>
            <person name="Yssel A.E.J."/>
            <person name="Chaluvadi S.R."/>
            <person name="Johnson M."/>
            <person name="Gangashetty P."/>
            <person name="Hamidou F."/>
            <person name="Sanogo M.D."/>
            <person name="Zwaenepoel A."/>
            <person name="Wallace J."/>
            <person name="Van De Peer Y."/>
            <person name="Van Deynze A."/>
        </authorList>
    </citation>
    <scope>NUCLEOTIDE SEQUENCE</scope>
    <source>
        <tissue evidence="10">Leaves</tissue>
    </source>
</reference>
<comment type="caution">
    <text evidence="10">The sequence shown here is derived from an EMBL/GenBank/DDBJ whole genome shotgun (WGS) entry which is preliminary data.</text>
</comment>
<dbReference type="FunFam" id="1.10.510.10:FF:001023">
    <property type="entry name" value="Os07g0541700 protein"/>
    <property type="match status" value="1"/>
</dbReference>
<gene>
    <name evidence="10" type="ORF">HU200_058172</name>
</gene>
<dbReference type="Pfam" id="PF00069">
    <property type="entry name" value="Pkinase"/>
    <property type="match status" value="1"/>
</dbReference>
<evidence type="ECO:0000256" key="7">
    <source>
        <dbReference type="ARBA" id="ARBA00047899"/>
    </source>
</evidence>
<protein>
    <recommendedName>
        <fullName evidence="1">non-specific serine/threonine protein kinase</fullName>
        <ecNumber evidence="1">2.7.11.1</ecNumber>
    </recommendedName>
</protein>
<evidence type="ECO:0000256" key="6">
    <source>
        <dbReference type="ARBA" id="ARBA00022840"/>
    </source>
</evidence>
<dbReference type="PANTHER" id="PTHR45707:SF76">
    <property type="entry name" value="PROTEIN KINASE DOMAIN-CONTAINING PROTEIN"/>
    <property type="match status" value="1"/>
</dbReference>
<keyword evidence="4" id="KW-0547">Nucleotide-binding</keyword>
<evidence type="ECO:0000256" key="5">
    <source>
        <dbReference type="ARBA" id="ARBA00022777"/>
    </source>
</evidence>
<keyword evidence="3" id="KW-0808">Transferase</keyword>
<keyword evidence="6" id="KW-0067">ATP-binding</keyword>
<keyword evidence="2" id="KW-0723">Serine/threonine-protein kinase</keyword>
<dbReference type="PIRSF" id="PIRSF000654">
    <property type="entry name" value="Integrin-linked_kinase"/>
    <property type="match status" value="1"/>
</dbReference>
<evidence type="ECO:0000259" key="9">
    <source>
        <dbReference type="PROSITE" id="PS50011"/>
    </source>
</evidence>
<dbReference type="InterPro" id="IPR000719">
    <property type="entry name" value="Prot_kinase_dom"/>
</dbReference>